<dbReference type="AlphaFoldDB" id="A0A1W1YFT7"/>
<evidence type="ECO:0000256" key="1">
    <source>
        <dbReference type="SAM" id="Phobius"/>
    </source>
</evidence>
<dbReference type="RefSeq" id="WP_084449613.1">
    <property type="nucleotide sequence ID" value="NZ_FWXN01000002.1"/>
</dbReference>
<keyword evidence="1" id="KW-1133">Transmembrane helix</keyword>
<feature type="domain" description="Excalibur calcium-binding" evidence="3">
    <location>
        <begin position="252"/>
        <end position="290"/>
    </location>
</feature>
<gene>
    <name evidence="4" type="ORF">SAMN06296429_10210</name>
</gene>
<evidence type="ECO:0000259" key="3">
    <source>
        <dbReference type="Pfam" id="PF05901"/>
    </source>
</evidence>
<proteinExistence type="predicted"/>
<evidence type="ECO:0000313" key="5">
    <source>
        <dbReference type="Proteomes" id="UP000192634"/>
    </source>
</evidence>
<keyword evidence="1" id="KW-0472">Membrane</keyword>
<dbReference type="Pfam" id="PF05901">
    <property type="entry name" value="Excalibur"/>
    <property type="match status" value="1"/>
</dbReference>
<sequence length="345" mass="32663">MRTTVVRTTIAGLVMSGGFALTLATPAAAAVPRDLCDAGTTFAVTSAEGVDAALVSSVREALTARGLSAADGDADVTAVIAPASEVTAGGDASVMAVALTAGEPDPSATVEGRDWARAAWTDGATPVNSLLDASCGAPADAAAPDASAGEQAPVAAAPATAPAAQAAAPAAAPAAAGAPQAAAPQAAQAPAAAAAAAPKAAPAAAPAAPKAAPAAAPAAPQAAPAAAPKATPAAPARSSVTVSTTSAAVADKDCGDFSSQAEAQTFFTTHGGPAIDRHRLDADNDGIACETYFGTDGSDAADRSQARTINAGVPDVAGPNTLGLLGGGLLVLSGIGVAVRARRAS</sequence>
<protein>
    <submittedName>
        <fullName evidence="4">Excalibur calcium-binding domain-containing protein</fullName>
    </submittedName>
</protein>
<dbReference type="EMBL" id="FWXN01000002">
    <property type="protein sequence ID" value="SMC35002.1"/>
    <property type="molecule type" value="Genomic_DNA"/>
</dbReference>
<accession>A0A1W1YFT7</accession>
<dbReference type="Proteomes" id="UP000192634">
    <property type="component" value="Unassembled WGS sequence"/>
</dbReference>
<evidence type="ECO:0000313" key="4">
    <source>
        <dbReference type="EMBL" id="SMC35002.1"/>
    </source>
</evidence>
<keyword evidence="2" id="KW-0732">Signal</keyword>
<evidence type="ECO:0000256" key="2">
    <source>
        <dbReference type="SAM" id="SignalP"/>
    </source>
</evidence>
<dbReference type="InterPro" id="IPR008613">
    <property type="entry name" value="Excalibur_Ca-bd_domain"/>
</dbReference>
<dbReference type="OrthoDB" id="6048299at2"/>
<reference evidence="4 5" key="1">
    <citation type="submission" date="2017-04" db="EMBL/GenBank/DDBJ databases">
        <authorList>
            <person name="Afonso C.L."/>
            <person name="Miller P.J."/>
            <person name="Scott M.A."/>
            <person name="Spackman E."/>
            <person name="Goraichik I."/>
            <person name="Dimitrov K.M."/>
            <person name="Suarez D.L."/>
            <person name="Swayne D.E."/>
        </authorList>
    </citation>
    <scope>NUCLEOTIDE SEQUENCE [LARGE SCALE GENOMIC DNA]</scope>
    <source>
        <strain evidence="4 5">CGMCC 1.12511</strain>
    </source>
</reference>
<keyword evidence="1" id="KW-0812">Transmembrane</keyword>
<feature type="signal peptide" evidence="2">
    <location>
        <begin position="1"/>
        <end position="29"/>
    </location>
</feature>
<organism evidence="4 5">
    <name type="scientific">Janibacter indicus</name>
    <dbReference type="NCBI Taxonomy" id="857417"/>
    <lineage>
        <taxon>Bacteria</taxon>
        <taxon>Bacillati</taxon>
        <taxon>Actinomycetota</taxon>
        <taxon>Actinomycetes</taxon>
        <taxon>Micrococcales</taxon>
        <taxon>Intrasporangiaceae</taxon>
        <taxon>Janibacter</taxon>
    </lineage>
</organism>
<feature type="transmembrane region" description="Helical" evidence="1">
    <location>
        <begin position="322"/>
        <end position="341"/>
    </location>
</feature>
<feature type="chain" id="PRO_5012687006" evidence="2">
    <location>
        <begin position="30"/>
        <end position="345"/>
    </location>
</feature>
<name>A0A1W1YFT7_9MICO</name>